<feature type="compositionally biased region" description="Polar residues" evidence="1">
    <location>
        <begin position="46"/>
        <end position="59"/>
    </location>
</feature>
<name>A0A4R2GNA0_9BACT</name>
<comment type="caution">
    <text evidence="2">The sequence shown here is derived from an EMBL/GenBank/DDBJ whole genome shotgun (WGS) entry which is preliminary data.</text>
</comment>
<gene>
    <name evidence="2" type="ORF">EV194_101137</name>
</gene>
<dbReference type="Proteomes" id="UP000295221">
    <property type="component" value="Unassembled WGS sequence"/>
</dbReference>
<proteinExistence type="predicted"/>
<evidence type="ECO:0000313" key="2">
    <source>
        <dbReference type="EMBL" id="TCO10507.1"/>
    </source>
</evidence>
<evidence type="ECO:0000256" key="1">
    <source>
        <dbReference type="SAM" id="MobiDB-lite"/>
    </source>
</evidence>
<keyword evidence="3" id="KW-1185">Reference proteome</keyword>
<reference evidence="2 3" key="1">
    <citation type="submission" date="2019-03" db="EMBL/GenBank/DDBJ databases">
        <title>Genomic Encyclopedia of Type Strains, Phase IV (KMG-IV): sequencing the most valuable type-strain genomes for metagenomic binning, comparative biology and taxonomic classification.</title>
        <authorList>
            <person name="Goeker M."/>
        </authorList>
    </citation>
    <scope>NUCLEOTIDE SEQUENCE [LARGE SCALE GENOMIC DNA]</scope>
    <source>
        <strain evidence="2 3">DSM 24179</strain>
    </source>
</reference>
<dbReference type="AlphaFoldDB" id="A0A4R2GNA0"/>
<accession>A0A4R2GNA0</accession>
<sequence length="59" mass="6678">MSCRSALPLFEFTKSRFRERKELKIDVVEFAPTEIQSGEPSRETGKTSSIKGDNSDLNL</sequence>
<protein>
    <submittedName>
        <fullName evidence="2">Uncharacterized protein</fullName>
    </submittedName>
</protein>
<feature type="region of interest" description="Disordered" evidence="1">
    <location>
        <begin position="33"/>
        <end position="59"/>
    </location>
</feature>
<evidence type="ECO:0000313" key="3">
    <source>
        <dbReference type="Proteomes" id="UP000295221"/>
    </source>
</evidence>
<dbReference type="RefSeq" id="WP_165921764.1">
    <property type="nucleotide sequence ID" value="NZ_SLWK01000001.1"/>
</dbReference>
<organism evidence="2 3">
    <name type="scientific">Natronoflexus pectinivorans</name>
    <dbReference type="NCBI Taxonomy" id="682526"/>
    <lineage>
        <taxon>Bacteria</taxon>
        <taxon>Pseudomonadati</taxon>
        <taxon>Bacteroidota</taxon>
        <taxon>Bacteroidia</taxon>
        <taxon>Marinilabiliales</taxon>
        <taxon>Marinilabiliaceae</taxon>
        <taxon>Natronoflexus</taxon>
    </lineage>
</organism>
<dbReference type="EMBL" id="SLWK01000001">
    <property type="protein sequence ID" value="TCO10507.1"/>
    <property type="molecule type" value="Genomic_DNA"/>
</dbReference>